<proteinExistence type="predicted"/>
<evidence type="ECO:0000313" key="2">
    <source>
        <dbReference type="Proteomes" id="UP000289152"/>
    </source>
</evidence>
<accession>A0A4V1M309</accession>
<dbReference type="InParanoid" id="A0A4V1M309"/>
<dbReference type="EMBL" id="SDIL01000150">
    <property type="protein sequence ID" value="RXK35230.1"/>
    <property type="molecule type" value="Genomic_DNA"/>
</dbReference>
<name>A0A4V1M309_TREME</name>
<sequence length="289" mass="31650">MLGDPYSKERAYACLCSVLDDWWQTGEPAAVVFTDLDDGVEKAICMDGQLSIHPRNQAIAAISNRRGEGQNNNFHIKTGFVCEATSSPDLTLVILSATLNLTSHQQYLAGEKTKAALLDKSRSMHKEVSMTFGNLDKYGSPACLLVKNLILYCADPSDVSTNVRGVWEVQNEGSKLMSLSRSFPDGLPMYTSEESKLGTVVKEILLDQWTNTGEEVTMKCGNSDDDTCIALCVTNWRFCVAYPEDVPASMQLSKHKLPETLSLSHNFPGGLPVYNSGMCRRQSAGVGAY</sequence>
<gene>
    <name evidence="1" type="ORF">M231_07508</name>
</gene>
<keyword evidence="2" id="KW-1185">Reference proteome</keyword>
<comment type="caution">
    <text evidence="1">The sequence shown here is derived from an EMBL/GenBank/DDBJ whole genome shotgun (WGS) entry which is preliminary data.</text>
</comment>
<reference evidence="1 2" key="1">
    <citation type="submission" date="2016-06" db="EMBL/GenBank/DDBJ databases">
        <title>Evolution of pathogenesis and genome organization in the Tremellales.</title>
        <authorList>
            <person name="Cuomo C."/>
            <person name="Litvintseva A."/>
            <person name="Heitman J."/>
            <person name="Chen Y."/>
            <person name="Sun S."/>
            <person name="Springer D."/>
            <person name="Dromer F."/>
            <person name="Young S."/>
            <person name="Zeng Q."/>
            <person name="Chapman S."/>
            <person name="Gujja S."/>
            <person name="Saif S."/>
            <person name="Birren B."/>
        </authorList>
    </citation>
    <scope>NUCLEOTIDE SEQUENCE [LARGE SCALE GENOMIC DNA]</scope>
    <source>
        <strain evidence="1 2">ATCC 28783</strain>
    </source>
</reference>
<dbReference type="Proteomes" id="UP000289152">
    <property type="component" value="Unassembled WGS sequence"/>
</dbReference>
<dbReference type="VEuPathDB" id="FungiDB:TREMEDRAFT_65294"/>
<organism evidence="1 2">
    <name type="scientific">Tremella mesenterica</name>
    <name type="common">Jelly fungus</name>
    <dbReference type="NCBI Taxonomy" id="5217"/>
    <lineage>
        <taxon>Eukaryota</taxon>
        <taxon>Fungi</taxon>
        <taxon>Dikarya</taxon>
        <taxon>Basidiomycota</taxon>
        <taxon>Agaricomycotina</taxon>
        <taxon>Tremellomycetes</taxon>
        <taxon>Tremellales</taxon>
        <taxon>Tremellaceae</taxon>
        <taxon>Tremella</taxon>
    </lineage>
</organism>
<evidence type="ECO:0000313" key="1">
    <source>
        <dbReference type="EMBL" id="RXK35230.1"/>
    </source>
</evidence>
<protein>
    <submittedName>
        <fullName evidence="1">Uncharacterized protein</fullName>
    </submittedName>
</protein>
<dbReference type="AlphaFoldDB" id="A0A4V1M309"/>